<dbReference type="RefSeq" id="WP_240983371.1">
    <property type="nucleotide sequence ID" value="NZ_CDGJ01000065.1"/>
</dbReference>
<dbReference type="Pfam" id="PF02397">
    <property type="entry name" value="Bac_transf"/>
    <property type="match status" value="1"/>
</dbReference>
<evidence type="ECO:0000313" key="10">
    <source>
        <dbReference type="EMBL" id="CEJ07782.1"/>
    </source>
</evidence>
<dbReference type="NCBIfam" id="TIGR03025">
    <property type="entry name" value="EPS_sugtrans"/>
    <property type="match status" value="1"/>
</dbReference>
<dbReference type="Gene3D" id="3.40.50.720">
    <property type="entry name" value="NAD(P)-binding Rossmann-like Domain"/>
    <property type="match status" value="1"/>
</dbReference>
<dbReference type="EC" id="2.-.-.-" evidence="9"/>
<keyword evidence="5 7" id="KW-1133">Transmembrane helix</keyword>
<keyword evidence="6 7" id="KW-0472">Membrane</keyword>
<evidence type="ECO:0000256" key="2">
    <source>
        <dbReference type="ARBA" id="ARBA00006464"/>
    </source>
</evidence>
<gene>
    <name evidence="9" type="ORF">DEACI_0213</name>
    <name evidence="10" type="ORF">DEACI_2248</name>
</gene>
<dbReference type="NCBIfam" id="TIGR03022">
    <property type="entry name" value="WbaP_sugtrans"/>
    <property type="match status" value="1"/>
</dbReference>
<keyword evidence="4 7" id="KW-0812">Transmembrane</keyword>
<dbReference type="Pfam" id="PF13727">
    <property type="entry name" value="CoA_binding_3"/>
    <property type="match status" value="1"/>
</dbReference>
<accession>A0A8S0XUM6</accession>
<dbReference type="GO" id="GO:0016780">
    <property type="term" value="F:phosphotransferase activity, for other substituted phosphate groups"/>
    <property type="evidence" value="ECO:0007669"/>
    <property type="project" value="TreeGrafter"/>
</dbReference>
<evidence type="ECO:0000313" key="9">
    <source>
        <dbReference type="EMBL" id="CAA7599587.1"/>
    </source>
</evidence>
<feature type="transmembrane region" description="Helical" evidence="7">
    <location>
        <begin position="76"/>
        <end position="94"/>
    </location>
</feature>
<dbReference type="PANTHER" id="PTHR30576">
    <property type="entry name" value="COLANIC BIOSYNTHESIS UDP-GLUCOSE LIPID CARRIER TRANSFERASE"/>
    <property type="match status" value="1"/>
</dbReference>
<feature type="transmembrane region" description="Helical" evidence="7">
    <location>
        <begin position="28"/>
        <end position="56"/>
    </location>
</feature>
<dbReference type="InterPro" id="IPR003362">
    <property type="entry name" value="Bact_transf"/>
</dbReference>
<dbReference type="EMBL" id="LR746496">
    <property type="protein sequence ID" value="CAA7599587.1"/>
    <property type="molecule type" value="Genomic_DNA"/>
</dbReference>
<dbReference type="KEGG" id="aacx:DEACI_0213"/>
<evidence type="ECO:0000313" key="11">
    <source>
        <dbReference type="Proteomes" id="UP001071230"/>
    </source>
</evidence>
<name>A0A8S0XUM6_9FIRM</name>
<dbReference type="PANTHER" id="PTHR30576:SF10">
    <property type="entry name" value="SLL5057 PROTEIN"/>
    <property type="match status" value="1"/>
</dbReference>
<evidence type="ECO:0000256" key="6">
    <source>
        <dbReference type="ARBA" id="ARBA00023136"/>
    </source>
</evidence>
<comment type="subcellular location">
    <subcellularLocation>
        <location evidence="1">Membrane</location>
        <topology evidence="1">Multi-pass membrane protein</topology>
    </subcellularLocation>
</comment>
<evidence type="ECO:0000256" key="7">
    <source>
        <dbReference type="SAM" id="Phobius"/>
    </source>
</evidence>
<evidence type="ECO:0000259" key="8">
    <source>
        <dbReference type="Pfam" id="PF02397"/>
    </source>
</evidence>
<keyword evidence="11" id="KW-1185">Reference proteome</keyword>
<evidence type="ECO:0000256" key="1">
    <source>
        <dbReference type="ARBA" id="ARBA00004141"/>
    </source>
</evidence>
<sequence>MKTVELFAQKAQREVEWPVNRGLLSSQWLAVPLLLATDALAILVSMLVAFAGRRLILPGLFPGLFQGQLLTESLENLWWLPAVAIAVLAYEELYRKRLPFWLELERILRASTLAAFLSVAFLYVTKTGNVISRTLVVATWLALLLLLPLFRYAIKRLLVRTGVWEKPVLVLGAGRTAELLVKAFRRERTLGYSILGVLDDNEDIEGLRLGQDSDPAAGLSAPRLGSFADAPGVIRRTGVSDLILAAPGLKPERLVEWVNRLQPLVNNIMVVPDLFGLSLNGIEAEYFLDEQLLLLNIRNRLKSALNRGVKRAFDLLLGLLSLLVALPVGMLIALAIRIDSRGSAFFVQTRLGQDGRQFSCLKFRTMYRDSDSILKTHLKRSPQARREWEKFNKLKGEDPRVTRVGAVLRRYSLDELPQILNVLVGDMSLVGPRPYLPREEGKIGSALYDIQVTKPGLSGLWQVSGRNNIDFAGRVKLDVWYVRNWSLWLDIVLLLRTVGVVWKRDGAY</sequence>
<evidence type="ECO:0000256" key="5">
    <source>
        <dbReference type="ARBA" id="ARBA00022989"/>
    </source>
</evidence>
<dbReference type="InterPro" id="IPR017472">
    <property type="entry name" value="Undecaprenyl-P_galact_Ptfrase"/>
</dbReference>
<reference evidence="10" key="1">
    <citation type="submission" date="2014-11" db="EMBL/GenBank/DDBJ databases">
        <authorList>
            <person name="Hornung B.V."/>
        </authorList>
    </citation>
    <scope>NUCLEOTIDE SEQUENCE</scope>
    <source>
        <strain evidence="10">INE</strain>
    </source>
</reference>
<organism evidence="9">
    <name type="scientific">Acididesulfobacillus acetoxydans</name>
    <dbReference type="NCBI Taxonomy" id="1561005"/>
    <lineage>
        <taxon>Bacteria</taxon>
        <taxon>Bacillati</taxon>
        <taxon>Bacillota</taxon>
        <taxon>Clostridia</taxon>
        <taxon>Eubacteriales</taxon>
        <taxon>Peptococcaceae</taxon>
        <taxon>Acididesulfobacillus</taxon>
    </lineage>
</organism>
<proteinExistence type="inferred from homology"/>
<dbReference type="EMBL" id="CDGJ01000065">
    <property type="protein sequence ID" value="CEJ07782.1"/>
    <property type="molecule type" value="Genomic_DNA"/>
</dbReference>
<feature type="domain" description="Bacterial sugar transferase" evidence="8">
    <location>
        <begin position="310"/>
        <end position="502"/>
    </location>
</feature>
<reference evidence="9" key="2">
    <citation type="submission" date="2020-01" db="EMBL/GenBank/DDBJ databases">
        <authorList>
            <person name="Hornung B."/>
        </authorList>
    </citation>
    <scope>NUCLEOTIDE SEQUENCE</scope>
    <source>
        <strain evidence="9">PacBioINE</strain>
    </source>
</reference>
<evidence type="ECO:0000256" key="3">
    <source>
        <dbReference type="ARBA" id="ARBA00022679"/>
    </source>
</evidence>
<evidence type="ECO:0000256" key="4">
    <source>
        <dbReference type="ARBA" id="ARBA00022692"/>
    </source>
</evidence>
<feature type="transmembrane region" description="Helical" evidence="7">
    <location>
        <begin position="106"/>
        <end position="124"/>
    </location>
</feature>
<dbReference type="InterPro" id="IPR017475">
    <property type="entry name" value="EPS_sugar_tfrase"/>
</dbReference>
<keyword evidence="3 9" id="KW-0808">Transferase</keyword>
<feature type="transmembrane region" description="Helical" evidence="7">
    <location>
        <begin position="315"/>
        <end position="336"/>
    </location>
</feature>
<dbReference type="GO" id="GO:0000271">
    <property type="term" value="P:polysaccharide biosynthetic process"/>
    <property type="evidence" value="ECO:0007669"/>
    <property type="project" value="InterPro"/>
</dbReference>
<dbReference type="GO" id="GO:0005886">
    <property type="term" value="C:plasma membrane"/>
    <property type="evidence" value="ECO:0007669"/>
    <property type="project" value="InterPro"/>
</dbReference>
<dbReference type="AlphaFoldDB" id="A0A8S0XUM6"/>
<dbReference type="Proteomes" id="UP000836597">
    <property type="component" value="Chromosome"/>
</dbReference>
<feature type="transmembrane region" description="Helical" evidence="7">
    <location>
        <begin position="130"/>
        <end position="150"/>
    </location>
</feature>
<comment type="similarity">
    <text evidence="2">Belongs to the bacterial sugar transferase family.</text>
</comment>
<dbReference type="Proteomes" id="UP001071230">
    <property type="component" value="Unassembled WGS sequence"/>
</dbReference>
<protein>
    <submittedName>
        <fullName evidence="9 10">Undecaprenyl-phosphate galactose phosphotransferase</fullName>
        <ecNumber evidence="9">2.-.-.-</ecNumber>
    </submittedName>
</protein>